<evidence type="ECO:0000256" key="1">
    <source>
        <dbReference type="SAM" id="MobiDB-lite"/>
    </source>
</evidence>
<comment type="caution">
    <text evidence="2">The sequence shown here is derived from an EMBL/GenBank/DDBJ whole genome shotgun (WGS) entry which is preliminary data.</text>
</comment>
<accession>A0A8H7XW03</accession>
<sequence>MSSPISIPRSSASSSSSGSESGSYTTSSPASSYISSSPSKGLYVPVHKRSPSPGSPTSTLGSSIPPLAQALNGLHYLTPTAPLPATTTPHPRVYSLQFLLSLRPNAEDGMKEKIRAGPAPELLMNRRMRKNLEFAEHQHRRVSPTRSPAPAPAPAAAAPTPTPTLPPAQRMPHSPRLAPRRNRFGPRASERRKQVLQSSLDSWRHDTALHLPATPRLVL</sequence>
<name>A0A8H7XW03_PSICU</name>
<feature type="compositionally biased region" description="Low complexity" evidence="1">
    <location>
        <begin position="1"/>
        <end position="39"/>
    </location>
</feature>
<evidence type="ECO:0000313" key="2">
    <source>
        <dbReference type="EMBL" id="KAG5167858.1"/>
    </source>
</evidence>
<dbReference type="EMBL" id="JAFIQS010000006">
    <property type="protein sequence ID" value="KAG5167858.1"/>
    <property type="molecule type" value="Genomic_DNA"/>
</dbReference>
<feature type="region of interest" description="Disordered" evidence="1">
    <location>
        <begin position="1"/>
        <end position="66"/>
    </location>
</feature>
<feature type="compositionally biased region" description="Low complexity" evidence="1">
    <location>
        <begin position="51"/>
        <end position="66"/>
    </location>
</feature>
<feature type="region of interest" description="Disordered" evidence="1">
    <location>
        <begin position="137"/>
        <end position="199"/>
    </location>
</feature>
<dbReference type="AlphaFoldDB" id="A0A8H7XW03"/>
<reference evidence="2" key="1">
    <citation type="submission" date="2021-02" db="EMBL/GenBank/DDBJ databases">
        <title>Psilocybe cubensis genome.</title>
        <authorList>
            <person name="Mckernan K.J."/>
            <person name="Crawford S."/>
            <person name="Trippe A."/>
            <person name="Kane L.T."/>
            <person name="Mclaughlin S."/>
        </authorList>
    </citation>
    <scope>NUCLEOTIDE SEQUENCE [LARGE SCALE GENOMIC DNA]</scope>
    <source>
        <strain evidence="2">MGC-MH-2018</strain>
    </source>
</reference>
<dbReference type="OrthoDB" id="2972209at2759"/>
<organism evidence="2">
    <name type="scientific">Psilocybe cubensis</name>
    <name type="common">Psychedelic mushroom</name>
    <name type="synonym">Stropharia cubensis</name>
    <dbReference type="NCBI Taxonomy" id="181762"/>
    <lineage>
        <taxon>Eukaryota</taxon>
        <taxon>Fungi</taxon>
        <taxon>Dikarya</taxon>
        <taxon>Basidiomycota</taxon>
        <taxon>Agaricomycotina</taxon>
        <taxon>Agaricomycetes</taxon>
        <taxon>Agaricomycetidae</taxon>
        <taxon>Agaricales</taxon>
        <taxon>Agaricineae</taxon>
        <taxon>Strophariaceae</taxon>
        <taxon>Psilocybe</taxon>
    </lineage>
</organism>
<gene>
    <name evidence="2" type="ORF">JR316_006449</name>
</gene>
<proteinExistence type="predicted"/>
<protein>
    <submittedName>
        <fullName evidence="2">Uncharacterized protein</fullName>
    </submittedName>
</protein>